<feature type="domain" description="Amino acid permease/ SLC12A" evidence="8">
    <location>
        <begin position="49"/>
        <end position="516"/>
    </location>
</feature>
<evidence type="ECO:0000256" key="1">
    <source>
        <dbReference type="ARBA" id="ARBA00004141"/>
    </source>
</evidence>
<feature type="transmembrane region" description="Helical" evidence="7">
    <location>
        <begin position="88"/>
        <end position="110"/>
    </location>
</feature>
<feature type="transmembrane region" description="Helical" evidence="7">
    <location>
        <begin position="486"/>
        <end position="506"/>
    </location>
</feature>
<feature type="transmembrane region" description="Helical" evidence="7">
    <location>
        <begin position="383"/>
        <end position="400"/>
    </location>
</feature>
<dbReference type="AlphaFoldDB" id="A0A061AE53"/>
<feature type="transmembrane region" description="Helical" evidence="7">
    <location>
        <begin position="130"/>
        <end position="149"/>
    </location>
</feature>
<dbReference type="Gene3D" id="1.20.1740.10">
    <property type="entry name" value="Amino acid/polyamine transporter I"/>
    <property type="match status" value="1"/>
</dbReference>
<evidence type="ECO:0000256" key="6">
    <source>
        <dbReference type="ARBA" id="ARBA00023136"/>
    </source>
</evidence>
<dbReference type="FunFam" id="1.20.1740.10:FF:000006">
    <property type="entry name" value="General amino acid permease"/>
    <property type="match status" value="1"/>
</dbReference>
<evidence type="ECO:0000256" key="4">
    <source>
        <dbReference type="ARBA" id="ARBA00022970"/>
    </source>
</evidence>
<dbReference type="Pfam" id="PF00324">
    <property type="entry name" value="AA_permease"/>
    <property type="match status" value="1"/>
</dbReference>
<feature type="transmembrane region" description="Helical" evidence="7">
    <location>
        <begin position="161"/>
        <end position="182"/>
    </location>
</feature>
<dbReference type="InterPro" id="IPR050524">
    <property type="entry name" value="APC_YAT"/>
</dbReference>
<feature type="transmembrane region" description="Helical" evidence="7">
    <location>
        <begin position="412"/>
        <end position="437"/>
    </location>
</feature>
<feature type="transmembrane region" description="Helical" evidence="7">
    <location>
        <begin position="52"/>
        <end position="81"/>
    </location>
</feature>
<sequence>MSARSSEVDVEKEGTVKVEPGRVYGGKEALEGAELGAQGGVKRNLKARHLQMIALGGTIGTGLFVGAGSALATGGAAGIFLGYSSVGMIVYAVMVALGEMTALYPVNGAFVHYASRFVDPSLGFALGWNYWYNWAITIPTEIVAAALVLDYWPRAAEINVAVWITVFFIVITTFNFMGVGAYGEAEFWFALIKIVTLLGLILVALIITAGGVPTSDSSEYPIGFRYWNEVPFQQQNGIPGSLGRFLSFWTVFLQASFSFLGTEIVALTAGEAENPRRNVPKAIKRVFARIVFFYVVGVFMMSLIVSPNDPGLLNNSGTAASPWVIGIEKAGIKVLPHIVNGVILTAAFSAGNSDLYAASRTLYGLACDGQAPRIFAKCLKNGLPIWSLVATASVGFLAYMNCGTGGERAFNYLVAIASVTGLISWLVILITYLRFFYGARKQGIDRDAFPYKAPLQPWASYAAAFMITVIIIFSDYQVFLAGSWDIGSFLSAYITIPWFFLMLIAWKVWKKTTFVRLEAMDFSSGRRALDLMEEEQQRMYRPPQTWWEKVWDWLM</sequence>
<evidence type="ECO:0000256" key="3">
    <source>
        <dbReference type="ARBA" id="ARBA00022692"/>
    </source>
</evidence>
<dbReference type="OrthoDB" id="10062876at2759"/>
<evidence type="ECO:0000259" key="8">
    <source>
        <dbReference type="Pfam" id="PF00324"/>
    </source>
</evidence>
<accession>A0A061AE53</accession>
<feature type="transmembrane region" description="Helical" evidence="7">
    <location>
        <begin position="458"/>
        <end position="480"/>
    </location>
</feature>
<dbReference type="InterPro" id="IPR004841">
    <property type="entry name" value="AA-permease/SLC12A_dom"/>
</dbReference>
<keyword evidence="4" id="KW-0029">Amino-acid transport</keyword>
<evidence type="ECO:0000256" key="5">
    <source>
        <dbReference type="ARBA" id="ARBA00022989"/>
    </source>
</evidence>
<feature type="transmembrane region" description="Helical" evidence="7">
    <location>
        <begin position="188"/>
        <end position="212"/>
    </location>
</feature>
<dbReference type="PIRSF" id="PIRSF006060">
    <property type="entry name" value="AA_transporter"/>
    <property type="match status" value="1"/>
</dbReference>
<dbReference type="GO" id="GO:0016020">
    <property type="term" value="C:membrane"/>
    <property type="evidence" value="ECO:0007669"/>
    <property type="project" value="UniProtKB-SubCell"/>
</dbReference>
<dbReference type="PANTHER" id="PTHR43341:SF4">
    <property type="entry name" value="ARGININE PERMEASE CAN1-RELATED"/>
    <property type="match status" value="1"/>
</dbReference>
<organism evidence="9">
    <name type="scientific">Rhodotorula toruloides</name>
    <name type="common">Yeast</name>
    <name type="synonym">Rhodosporidium toruloides</name>
    <dbReference type="NCBI Taxonomy" id="5286"/>
    <lineage>
        <taxon>Eukaryota</taxon>
        <taxon>Fungi</taxon>
        <taxon>Dikarya</taxon>
        <taxon>Basidiomycota</taxon>
        <taxon>Pucciniomycotina</taxon>
        <taxon>Microbotryomycetes</taxon>
        <taxon>Sporidiobolales</taxon>
        <taxon>Sporidiobolaceae</taxon>
        <taxon>Rhodotorula</taxon>
    </lineage>
</organism>
<gene>
    <name evidence="9" type="ORF">RHTO0S_01e07690g</name>
</gene>
<evidence type="ECO:0000313" key="9">
    <source>
        <dbReference type="EMBL" id="CDR35815.1"/>
    </source>
</evidence>
<evidence type="ECO:0000256" key="2">
    <source>
        <dbReference type="ARBA" id="ARBA00022448"/>
    </source>
</evidence>
<proteinExistence type="predicted"/>
<dbReference type="InterPro" id="IPR004840">
    <property type="entry name" value="Amino_acid_permease_CS"/>
</dbReference>
<name>A0A061AE53_RHOTO</name>
<keyword evidence="3 7" id="KW-0812">Transmembrane</keyword>
<feature type="transmembrane region" description="Helical" evidence="7">
    <location>
        <begin position="286"/>
        <end position="305"/>
    </location>
</feature>
<dbReference type="PANTHER" id="PTHR43341">
    <property type="entry name" value="AMINO ACID PERMEASE"/>
    <property type="match status" value="1"/>
</dbReference>
<evidence type="ECO:0000256" key="7">
    <source>
        <dbReference type="SAM" id="Phobius"/>
    </source>
</evidence>
<keyword evidence="6 7" id="KW-0472">Membrane</keyword>
<dbReference type="PROSITE" id="PS00218">
    <property type="entry name" value="AMINO_ACID_PERMEASE_1"/>
    <property type="match status" value="1"/>
</dbReference>
<reference evidence="9" key="1">
    <citation type="journal article" date="2014" name="Genome Announc.">
        <title>Draft genome sequence of Rhodosporidium toruloides CECT1137, an oleaginous yeast of biotechnological interest.</title>
        <authorList>
            <person name="Morin N."/>
            <person name="Calcas X."/>
            <person name="Devillers H."/>
            <person name="Durrens P."/>
            <person name="Sherman D.J."/>
            <person name="Nicaud J.-M."/>
            <person name="Neuveglise C."/>
        </authorList>
    </citation>
    <scope>NUCLEOTIDE SEQUENCE</scope>
    <source>
        <strain evidence="9">CECT1137</strain>
    </source>
</reference>
<comment type="subcellular location">
    <subcellularLocation>
        <location evidence="1">Membrane</location>
        <topology evidence="1">Multi-pass membrane protein</topology>
    </subcellularLocation>
</comment>
<dbReference type="GO" id="GO:0015171">
    <property type="term" value="F:amino acid transmembrane transporter activity"/>
    <property type="evidence" value="ECO:0007669"/>
    <property type="project" value="TreeGrafter"/>
</dbReference>
<dbReference type="EMBL" id="LK052936">
    <property type="protein sequence ID" value="CDR35815.1"/>
    <property type="molecule type" value="Genomic_DNA"/>
</dbReference>
<protein>
    <submittedName>
        <fullName evidence="9">RHTO0S01e07690g2_1</fullName>
    </submittedName>
</protein>
<feature type="transmembrane region" description="Helical" evidence="7">
    <location>
        <begin position="245"/>
        <end position="266"/>
    </location>
</feature>
<keyword evidence="5 7" id="KW-1133">Transmembrane helix</keyword>
<keyword evidence="2" id="KW-0813">Transport</keyword>